<keyword evidence="5" id="KW-1185">Reference proteome</keyword>
<dbReference type="InterPro" id="IPR001368">
    <property type="entry name" value="TNFR/NGFR_Cys_rich_reg"/>
</dbReference>
<evidence type="ECO:0000256" key="1">
    <source>
        <dbReference type="PROSITE-ProRule" id="PRU00206"/>
    </source>
</evidence>
<dbReference type="Proteomes" id="UP000010552">
    <property type="component" value="Unassembled WGS sequence"/>
</dbReference>
<comment type="caution">
    <text evidence="1">Lacks conserved residue(s) required for the propagation of feature annotation.</text>
</comment>
<evidence type="ECO:0000256" key="2">
    <source>
        <dbReference type="SAM" id="MobiDB-lite"/>
    </source>
</evidence>
<keyword evidence="1" id="KW-1015">Disulfide bond</keyword>
<keyword evidence="4" id="KW-0675">Receptor</keyword>
<dbReference type="PROSITE" id="PS00652">
    <property type="entry name" value="TNFR_NGFR_1"/>
    <property type="match status" value="1"/>
</dbReference>
<feature type="disulfide bond" evidence="1">
    <location>
        <begin position="93"/>
        <end position="111"/>
    </location>
</feature>
<feature type="disulfide bond" evidence="1">
    <location>
        <begin position="90"/>
        <end position="103"/>
    </location>
</feature>
<reference evidence="5" key="1">
    <citation type="journal article" date="2013" name="Science">
        <title>Comparative analysis of bat genomes provides insight into the evolution of flight and immunity.</title>
        <authorList>
            <person name="Zhang G."/>
            <person name="Cowled C."/>
            <person name="Shi Z."/>
            <person name="Huang Z."/>
            <person name="Bishop-Lilly K.A."/>
            <person name="Fang X."/>
            <person name="Wynne J.W."/>
            <person name="Xiong Z."/>
            <person name="Baker M.L."/>
            <person name="Zhao W."/>
            <person name="Tachedjian M."/>
            <person name="Zhu Y."/>
            <person name="Zhou P."/>
            <person name="Jiang X."/>
            <person name="Ng J."/>
            <person name="Yang L."/>
            <person name="Wu L."/>
            <person name="Xiao J."/>
            <person name="Feng Y."/>
            <person name="Chen Y."/>
            <person name="Sun X."/>
            <person name="Zhang Y."/>
            <person name="Marsh G.A."/>
            <person name="Crameri G."/>
            <person name="Broder C.C."/>
            <person name="Frey K.G."/>
            <person name="Wang L.F."/>
            <person name="Wang J."/>
        </authorList>
    </citation>
    <scope>NUCLEOTIDE SEQUENCE [LARGE SCALE GENOMIC DNA]</scope>
</reference>
<accession>L5KPT6</accession>
<feature type="region of interest" description="Disordered" evidence="2">
    <location>
        <begin position="60"/>
        <end position="79"/>
    </location>
</feature>
<feature type="region of interest" description="Disordered" evidence="2">
    <location>
        <begin position="152"/>
        <end position="182"/>
    </location>
</feature>
<feature type="region of interest" description="Disordered" evidence="2">
    <location>
        <begin position="1"/>
        <end position="27"/>
    </location>
</feature>
<dbReference type="SUPFAM" id="SSF57586">
    <property type="entry name" value="TNF receptor-like"/>
    <property type="match status" value="1"/>
</dbReference>
<organism evidence="4 5">
    <name type="scientific">Pteropus alecto</name>
    <name type="common">Black flying fox</name>
    <dbReference type="NCBI Taxonomy" id="9402"/>
    <lineage>
        <taxon>Eukaryota</taxon>
        <taxon>Metazoa</taxon>
        <taxon>Chordata</taxon>
        <taxon>Craniata</taxon>
        <taxon>Vertebrata</taxon>
        <taxon>Euteleostomi</taxon>
        <taxon>Mammalia</taxon>
        <taxon>Eutheria</taxon>
        <taxon>Laurasiatheria</taxon>
        <taxon>Chiroptera</taxon>
        <taxon>Yinpterochiroptera</taxon>
        <taxon>Pteropodoidea</taxon>
        <taxon>Pteropodidae</taxon>
        <taxon>Pteropodinae</taxon>
        <taxon>Pteropus</taxon>
    </lineage>
</organism>
<feature type="domain" description="TNFR-Cys" evidence="3">
    <location>
        <begin position="77"/>
        <end position="111"/>
    </location>
</feature>
<evidence type="ECO:0000313" key="4">
    <source>
        <dbReference type="EMBL" id="ELK13220.1"/>
    </source>
</evidence>
<evidence type="ECO:0000259" key="3">
    <source>
        <dbReference type="PROSITE" id="PS50050"/>
    </source>
</evidence>
<dbReference type="PROSITE" id="PS50050">
    <property type="entry name" value="TNFR_NGFR_2"/>
    <property type="match status" value="1"/>
</dbReference>
<sequence length="182" mass="19264">MRGGPGQRLRLGPSPQSPARDGAQAGALLPALRGEGAVRDTLPSPPPSLQATVTTLTVAASTDSVSQQSQVPPSGRRCRPDEYWTGSSCCKRCPTEEEVVRNCTVTSDQMCQCQTSHFYRPPDSPEECRPCSINSVLPEDTVEMVCEAPTLTTAPESPAGVNGFPNGCHGERRRGPGLVTTA</sequence>
<feature type="compositionally biased region" description="Low complexity" evidence="2">
    <location>
        <begin position="60"/>
        <end position="74"/>
    </location>
</feature>
<proteinExistence type="predicted"/>
<name>L5KPT6_PTEAL</name>
<dbReference type="EMBL" id="KB030625">
    <property type="protein sequence ID" value="ELK13220.1"/>
    <property type="molecule type" value="Genomic_DNA"/>
</dbReference>
<dbReference type="AlphaFoldDB" id="L5KPT6"/>
<protein>
    <submittedName>
        <fullName evidence="4">Tumor necrosis factor receptor superfamily member 22</fullName>
    </submittedName>
</protein>
<dbReference type="Gene3D" id="2.10.50.10">
    <property type="entry name" value="Tumor Necrosis Factor Receptor, subunit A, domain 2"/>
    <property type="match status" value="1"/>
</dbReference>
<dbReference type="InParanoid" id="L5KPT6"/>
<feature type="repeat" description="TNFR-Cys" evidence="1">
    <location>
        <begin position="77"/>
        <end position="111"/>
    </location>
</feature>
<evidence type="ECO:0000313" key="5">
    <source>
        <dbReference type="Proteomes" id="UP000010552"/>
    </source>
</evidence>
<gene>
    <name evidence="4" type="ORF">PAL_GLEAN10011219</name>
</gene>